<accession>A0A1I1VLU0</accession>
<proteinExistence type="predicted"/>
<sequence>MKLIRRVSLGLREGSSDKVYIVDLCEVSKGKFVVNFQFGRRGAPLKDGTKTEAPVTETTARSVFAKLVDEKKRKGYTESSEAAAVARTLGGSPSETGAAAAPARKASPAFSTPAEAILARLQGGGARKPWTPARVVWRAGEYRLREAVPHLIRLIGSGDAMLDYCIAWALARCGDADTFTALARARNEPGLQASSLDEALRLFIPRASKSDMVMRMTLEMLRGWSDELRAAVAARARAALPPALREFAGKGDPEAFAAVLLAALAAGDTAALEDIYRIDDETVRPGLLAGLRTIPLQVGSFRHVRHLLKMAEVRGDAEVFGLIAYRVEKTPATFGSRRNMYLGGRWTDVGKELKRTDSRLAYSSNTRDYLRRRAFRSLRRLAEAGDALGYVKLAVGVLLPFSDADGQEVKTATRYSYSTRKNKTVRWDHFAAYHAFNAILYGGNSPRYEPRVRGATWRCRGNYKPGDPAPASREEAFPKIWDQVPLGLMHLLSESTCTLVHEFAVRAIRDNKQFLGELDVDGIVMLLERPFEVTAQLGFELARARYNPDQPDLALVAAVANCAVPAARKLAHGWIDADRARFAGAHDLLVALLFSAHADTRAYARVLLQGVPLPAAAASTLIGRIVAGVLALPNTPAAGEVAADVGETVMRAFARPLRSVGLGVVVDLVAHPLEGAQLLAANILLNHDTRPEDLPEQLIAALAVESKHAAVRSLGIRLFGELPDSVLVHRGALMLAFLTSAHVDQRDAIRPVVQRLAARDPAFAAAIVAPLIGALLVKEAHEGVHSFVLRLLKTDLEQGLGAVDKDLVMRLLRAKASAAQELGGILLARNVDPDSLDVGEVARLASHEILAVRQAAWSFFERNVERIRGELPQAIKVLDAKWDDSRAFAFGFFRERLEPTDFPPDVLVAIADSVRADVQAFGREMITRCFREEHGLEYLRRLSEHPSADVQLFATNYLEQYAAGSIERLRELTPYFLGVLSRVNRGRVAKARVFRFLTAEAEKSPEAAQLVAELMTRQSLTMAIGDRAASIVAMVGVRQRFGDVPMPIEIRQPPVRTKGQVQRGV</sequence>
<dbReference type="Pfam" id="PF05406">
    <property type="entry name" value="WGR"/>
    <property type="match status" value="1"/>
</dbReference>
<gene>
    <name evidence="2" type="ORF">SAMN02745121_01769</name>
</gene>
<evidence type="ECO:0000313" key="2">
    <source>
        <dbReference type="EMBL" id="SFD83976.1"/>
    </source>
</evidence>
<evidence type="ECO:0000313" key="3">
    <source>
        <dbReference type="Proteomes" id="UP000199400"/>
    </source>
</evidence>
<feature type="domain" description="WGR" evidence="1">
    <location>
        <begin position="1"/>
        <end position="89"/>
    </location>
</feature>
<dbReference type="CDD" id="cd07998">
    <property type="entry name" value="WGR_DNA_ligase"/>
    <property type="match status" value="1"/>
</dbReference>
<dbReference type="SMART" id="SM00773">
    <property type="entry name" value="WGR"/>
    <property type="match status" value="1"/>
</dbReference>
<protein>
    <recommendedName>
        <fullName evidence="1">WGR domain-containing protein</fullName>
    </recommendedName>
</protein>
<dbReference type="Proteomes" id="UP000199400">
    <property type="component" value="Unassembled WGS sequence"/>
</dbReference>
<organism evidence="2 3">
    <name type="scientific">Nannocystis exedens</name>
    <dbReference type="NCBI Taxonomy" id="54"/>
    <lineage>
        <taxon>Bacteria</taxon>
        <taxon>Pseudomonadati</taxon>
        <taxon>Myxococcota</taxon>
        <taxon>Polyangia</taxon>
        <taxon>Nannocystales</taxon>
        <taxon>Nannocystaceae</taxon>
        <taxon>Nannocystis</taxon>
    </lineage>
</organism>
<dbReference type="RefSeq" id="WP_096330578.1">
    <property type="nucleotide sequence ID" value="NZ_FOMX01000005.1"/>
</dbReference>
<keyword evidence="3" id="KW-1185">Reference proteome</keyword>
<dbReference type="EMBL" id="FOMX01000005">
    <property type="protein sequence ID" value="SFD83976.1"/>
    <property type="molecule type" value="Genomic_DNA"/>
</dbReference>
<reference evidence="3" key="1">
    <citation type="submission" date="2016-10" db="EMBL/GenBank/DDBJ databases">
        <authorList>
            <person name="Varghese N."/>
            <person name="Submissions S."/>
        </authorList>
    </citation>
    <scope>NUCLEOTIDE SEQUENCE [LARGE SCALE GENOMIC DNA]</scope>
    <source>
        <strain evidence="3">ATCC 25963</strain>
    </source>
</reference>
<dbReference type="InterPro" id="IPR008893">
    <property type="entry name" value="WGR_domain"/>
</dbReference>
<dbReference type="PROSITE" id="PS51977">
    <property type="entry name" value="WGR"/>
    <property type="match status" value="1"/>
</dbReference>
<dbReference type="AlphaFoldDB" id="A0A1I1VLU0"/>
<evidence type="ECO:0000259" key="1">
    <source>
        <dbReference type="PROSITE" id="PS51977"/>
    </source>
</evidence>
<dbReference type="STRING" id="54.SAMN02745121_01769"/>
<dbReference type="OrthoDB" id="435394at2"/>
<name>A0A1I1VLU0_9BACT</name>
<dbReference type="Gene3D" id="2.20.140.10">
    <property type="entry name" value="WGR domain"/>
    <property type="match status" value="1"/>
</dbReference>